<dbReference type="GO" id="GO:1901255">
    <property type="term" value="P:nucleotide-excision repair involved in interstrand cross-link repair"/>
    <property type="evidence" value="ECO:0007669"/>
    <property type="project" value="TreeGrafter"/>
</dbReference>
<evidence type="ECO:0000256" key="4">
    <source>
        <dbReference type="SAM" id="MobiDB-lite"/>
    </source>
</evidence>
<keyword evidence="2" id="KW-0862">Zinc</keyword>
<organism evidence="6">
    <name type="scientific">Thalassionema nitzschioides</name>
    <dbReference type="NCBI Taxonomy" id="33649"/>
    <lineage>
        <taxon>Eukaryota</taxon>
        <taxon>Sar</taxon>
        <taxon>Stramenopiles</taxon>
        <taxon>Ochrophyta</taxon>
        <taxon>Bacillariophyta</taxon>
        <taxon>Fragilariophyceae</taxon>
        <taxon>Fragilariophycidae</taxon>
        <taxon>Thalassionemales</taxon>
        <taxon>Thalassionemataceae</taxon>
        <taxon>Thalassionema</taxon>
    </lineage>
</organism>
<dbReference type="GO" id="GO:0070914">
    <property type="term" value="P:UV-damage excision repair"/>
    <property type="evidence" value="ECO:0007669"/>
    <property type="project" value="TreeGrafter"/>
</dbReference>
<dbReference type="PANTHER" id="PTHR10142">
    <property type="entry name" value="DNA REPAIR PROTEIN COMPLEMENTING XP-A CELLS"/>
    <property type="match status" value="1"/>
</dbReference>
<dbReference type="EMBL" id="HBFY01002740">
    <property type="protein sequence ID" value="CAD8961940.1"/>
    <property type="molecule type" value="Transcribed_RNA"/>
</dbReference>
<sequence>MSQSSTLTEEQKELIRKNREKALEIQKRKRKEREEKELSDATGGQEKIAKRRKEEEDVELEEFEIGAPLLVTKKEAKERYCLPEGTLAVCSFVEKENPHRKGWNKMKLYERFEIRLRARKRYGGLEGLIEERDERARKKFEKDLDKTKHIFK</sequence>
<dbReference type="Pfam" id="PF05181">
    <property type="entry name" value="XPA_C"/>
    <property type="match status" value="1"/>
</dbReference>
<dbReference type="AlphaFoldDB" id="A0A7S1E1A0"/>
<comment type="subcellular location">
    <subcellularLocation>
        <location evidence="1">Nucleus</location>
    </subcellularLocation>
</comment>
<reference evidence="6" key="1">
    <citation type="submission" date="2021-01" db="EMBL/GenBank/DDBJ databases">
        <authorList>
            <person name="Corre E."/>
            <person name="Pelletier E."/>
            <person name="Niang G."/>
            <person name="Scheremetjew M."/>
            <person name="Finn R."/>
            <person name="Kale V."/>
            <person name="Holt S."/>
            <person name="Cochrane G."/>
            <person name="Meng A."/>
            <person name="Brown T."/>
            <person name="Cohen L."/>
        </authorList>
    </citation>
    <scope>NUCLEOTIDE SEQUENCE</scope>
</reference>
<keyword evidence="3" id="KW-0539">Nucleus</keyword>
<evidence type="ECO:0000256" key="2">
    <source>
        <dbReference type="ARBA" id="ARBA00022833"/>
    </source>
</evidence>
<proteinExistence type="predicted"/>
<evidence type="ECO:0000256" key="3">
    <source>
        <dbReference type="ARBA" id="ARBA00023242"/>
    </source>
</evidence>
<accession>A0A7S1E1A0</accession>
<dbReference type="InterPro" id="IPR009061">
    <property type="entry name" value="DNA-bd_dom_put_sf"/>
</dbReference>
<dbReference type="GO" id="GO:0000110">
    <property type="term" value="C:nucleotide-excision repair factor 1 complex"/>
    <property type="evidence" value="ECO:0007669"/>
    <property type="project" value="TreeGrafter"/>
</dbReference>
<gene>
    <name evidence="6" type="ORF">TNIT0693_LOCUS1085</name>
</gene>
<dbReference type="InterPro" id="IPR022656">
    <property type="entry name" value="XPA_C"/>
</dbReference>
<dbReference type="GO" id="GO:0003684">
    <property type="term" value="F:damaged DNA binding"/>
    <property type="evidence" value="ECO:0007669"/>
    <property type="project" value="InterPro"/>
</dbReference>
<dbReference type="GO" id="GO:0000715">
    <property type="term" value="P:nucleotide-excision repair, DNA damage recognition"/>
    <property type="evidence" value="ECO:0007669"/>
    <property type="project" value="TreeGrafter"/>
</dbReference>
<dbReference type="Gene3D" id="3.90.530.10">
    <property type="entry name" value="XPA C-terminal domain"/>
    <property type="match status" value="1"/>
</dbReference>
<protein>
    <recommendedName>
        <fullName evidence="5">XPA C-terminal domain-containing protein</fullName>
    </recommendedName>
</protein>
<name>A0A7S1E1A0_9STRA</name>
<feature type="domain" description="XPA C-terminal" evidence="5">
    <location>
        <begin position="70"/>
        <end position="114"/>
    </location>
</feature>
<feature type="region of interest" description="Disordered" evidence="4">
    <location>
        <begin position="25"/>
        <end position="56"/>
    </location>
</feature>
<dbReference type="SUPFAM" id="SSF46955">
    <property type="entry name" value="Putative DNA-binding domain"/>
    <property type="match status" value="1"/>
</dbReference>
<evidence type="ECO:0000256" key="1">
    <source>
        <dbReference type="ARBA" id="ARBA00004123"/>
    </source>
</evidence>
<dbReference type="InterPro" id="IPR000465">
    <property type="entry name" value="XPA/RAD14"/>
</dbReference>
<dbReference type="PANTHER" id="PTHR10142:SF0">
    <property type="entry name" value="DNA REPAIR PROTEIN COMPLEMENTING XP-A CELLS"/>
    <property type="match status" value="1"/>
</dbReference>
<dbReference type="GO" id="GO:0006284">
    <property type="term" value="P:base-excision repair"/>
    <property type="evidence" value="ECO:0007669"/>
    <property type="project" value="TreeGrafter"/>
</dbReference>
<dbReference type="InterPro" id="IPR037129">
    <property type="entry name" value="XPA_sf"/>
</dbReference>
<feature type="compositionally biased region" description="Basic and acidic residues" evidence="4">
    <location>
        <begin position="25"/>
        <end position="39"/>
    </location>
</feature>
<dbReference type="CDD" id="cd21075">
    <property type="entry name" value="DBD_XPA-like"/>
    <property type="match status" value="1"/>
</dbReference>
<evidence type="ECO:0000259" key="5">
    <source>
        <dbReference type="Pfam" id="PF05181"/>
    </source>
</evidence>
<evidence type="ECO:0000313" key="6">
    <source>
        <dbReference type="EMBL" id="CAD8961940.1"/>
    </source>
</evidence>